<dbReference type="EMBL" id="JADJUC010000001">
    <property type="protein sequence ID" value="MBK8522849.1"/>
    <property type="molecule type" value="Genomic_DNA"/>
</dbReference>
<organism evidence="1 2">
    <name type="scientific">Candidatus Proximibacter danicus</name>
    <dbReference type="NCBI Taxonomy" id="2954365"/>
    <lineage>
        <taxon>Bacteria</taxon>
        <taxon>Pseudomonadati</taxon>
        <taxon>Pseudomonadota</taxon>
        <taxon>Betaproteobacteria</taxon>
        <taxon>Candidatus Proximibacter</taxon>
    </lineage>
</organism>
<name>A0A9D7K015_9PROT</name>
<accession>A0A9D7K015</accession>
<proteinExistence type="predicted"/>
<evidence type="ECO:0008006" key="3">
    <source>
        <dbReference type="Google" id="ProtNLM"/>
    </source>
</evidence>
<evidence type="ECO:0000313" key="1">
    <source>
        <dbReference type="EMBL" id="MBK8522849.1"/>
    </source>
</evidence>
<gene>
    <name evidence="1" type="ORF">IPL58_01145</name>
</gene>
<protein>
    <recommendedName>
        <fullName evidence="3">PilZ domain-containing protein</fullName>
    </recommendedName>
</protein>
<evidence type="ECO:0000313" key="2">
    <source>
        <dbReference type="Proteomes" id="UP000886689"/>
    </source>
</evidence>
<sequence length="514" mass="55868">MDTPLDFLRNWLPLGRRDSDSEGGGSSETAQALKAWLEHMADAPTEEILASLAHRLGPMVAAQSNLHMRMKLLDAFDDIARDLLPALEHDIETSPLPFSAQAQAKALAADNLLKGLATAYGAVVANMESRRLASGLAQLAQQATQRAILALRRRQLLAYRAYATPSTGSWQQLHELHRTAGRLGLLGTPRSGLPIEQLYFSTLLVAYADPGKFARTELQTLQECAEQGAGLVHLRPPEAVKDARPGTPLFVVTPTETGPGKPLVRTRLAGTADHLYLDCTNLAATLRSDIGAKARLDMPHTWLLPHAPLPMLRTLAEMWGAQPTRRFSRMRFKPRADLVVGLLDVSLFLSGGAFRRRNSDGERRGVSSPAVSEWALVDESPDGYGIRYLRGDIGNVEVGDIVGIRPRESSHVQICLVRRVSNAGQTRFELGLQNLSPHALVVDLPARAGAVRAKAVLLPRLPAFNNAAGLLSTPGSAPEGLEILYPVAGTRIRLKLSQRLEGNARNEFHLLLPA</sequence>
<dbReference type="AlphaFoldDB" id="A0A9D7K015"/>
<comment type="caution">
    <text evidence="1">The sequence shown here is derived from an EMBL/GenBank/DDBJ whole genome shotgun (WGS) entry which is preliminary data.</text>
</comment>
<dbReference type="Proteomes" id="UP000886689">
    <property type="component" value="Unassembled WGS sequence"/>
</dbReference>
<reference evidence="1" key="1">
    <citation type="submission" date="2020-10" db="EMBL/GenBank/DDBJ databases">
        <title>Connecting structure to function with the recovery of over 1000 high-quality activated sludge metagenome-assembled genomes encoding full-length rRNA genes using long-read sequencing.</title>
        <authorList>
            <person name="Singleton C.M."/>
            <person name="Petriglieri F."/>
            <person name="Kristensen J.M."/>
            <person name="Kirkegaard R.H."/>
            <person name="Michaelsen T.Y."/>
            <person name="Andersen M.H."/>
            <person name="Karst S.M."/>
            <person name="Dueholm M.S."/>
            <person name="Nielsen P.H."/>
            <person name="Albertsen M."/>
        </authorList>
    </citation>
    <scope>NUCLEOTIDE SEQUENCE</scope>
    <source>
        <strain evidence="1">Hirt_18-Q3-R61-65_BATAC.395</strain>
    </source>
</reference>